<dbReference type="InterPro" id="IPR011990">
    <property type="entry name" value="TPR-like_helical_dom_sf"/>
</dbReference>
<dbReference type="EMBL" id="PXYI01000011">
    <property type="protein sequence ID" value="PSJ36815.1"/>
    <property type="molecule type" value="Genomic_DNA"/>
</dbReference>
<dbReference type="OrthoDB" id="9797030at2"/>
<dbReference type="SUPFAM" id="SSF81901">
    <property type="entry name" value="HCP-like"/>
    <property type="match status" value="1"/>
</dbReference>
<keyword evidence="2" id="KW-1185">Reference proteome</keyword>
<comment type="caution">
    <text evidence="1">The sequence shown here is derived from an EMBL/GenBank/DDBJ whole genome shotgun (WGS) entry which is preliminary data.</text>
</comment>
<dbReference type="RefSeq" id="WP_106515628.1">
    <property type="nucleotide sequence ID" value="NZ_PXYI01000011.1"/>
</dbReference>
<evidence type="ECO:0000313" key="1">
    <source>
        <dbReference type="EMBL" id="PSJ36815.1"/>
    </source>
</evidence>
<accession>A0A2P7QFV6</accession>
<dbReference type="AlphaFoldDB" id="A0A2P7QFV6"/>
<protein>
    <recommendedName>
        <fullName evidence="3">Sel1 repeat family protein</fullName>
    </recommendedName>
</protein>
<dbReference type="InterPro" id="IPR006597">
    <property type="entry name" value="Sel1-like"/>
</dbReference>
<dbReference type="Proteomes" id="UP000241167">
    <property type="component" value="Unassembled WGS sequence"/>
</dbReference>
<evidence type="ECO:0000313" key="2">
    <source>
        <dbReference type="Proteomes" id="UP000241167"/>
    </source>
</evidence>
<sequence length="276" mass="31137">MGKYLRVVEPNYAGEYGALADDKIFARIAEATTVYEYRLQNGKVGTGGISKVILLGPAAERRVEDLIGVLRYEHPLGENPEVNALPTPHERYVGEAHYALRTLGADRGWDLDALETVYRGVKDVDYRFNGTWAKPKWNLRRSCAVGVEWRTGRQLELGFTVSPKGGETRWLPFLASPIGLGKIDTAAGKLVWEDDRHALLWHSNKRDRWRLDTETLQADFLYAPAECGNPHGQYALGKMYLDGKSWVSEDRAKALYWLRKSADQGFARAERLLATL</sequence>
<gene>
    <name evidence="1" type="ORF">C7I55_24180</name>
</gene>
<dbReference type="Gene3D" id="1.25.40.10">
    <property type="entry name" value="Tetratricopeptide repeat domain"/>
    <property type="match status" value="1"/>
</dbReference>
<reference evidence="1 2" key="1">
    <citation type="submission" date="2018-03" db="EMBL/GenBank/DDBJ databases">
        <title>The draft genome of Sphingosinicella sp. GL-C-18.</title>
        <authorList>
            <person name="Liu L."/>
            <person name="Li L."/>
            <person name="Liang L."/>
            <person name="Zhang X."/>
            <person name="Wang T."/>
        </authorList>
    </citation>
    <scope>NUCLEOTIDE SEQUENCE [LARGE SCALE GENOMIC DNA]</scope>
    <source>
        <strain evidence="1 2">GL-C-18</strain>
    </source>
</reference>
<name>A0A2P7QFV6_9SPHN</name>
<proteinExistence type="predicted"/>
<evidence type="ECO:0008006" key="3">
    <source>
        <dbReference type="Google" id="ProtNLM"/>
    </source>
</evidence>
<dbReference type="Pfam" id="PF08238">
    <property type="entry name" value="Sel1"/>
    <property type="match status" value="1"/>
</dbReference>
<organism evidence="1 2">
    <name type="scientific">Allosphingosinicella deserti</name>
    <dbReference type="NCBI Taxonomy" id="2116704"/>
    <lineage>
        <taxon>Bacteria</taxon>
        <taxon>Pseudomonadati</taxon>
        <taxon>Pseudomonadota</taxon>
        <taxon>Alphaproteobacteria</taxon>
        <taxon>Sphingomonadales</taxon>
        <taxon>Sphingomonadaceae</taxon>
        <taxon>Allosphingosinicella</taxon>
    </lineage>
</organism>
<dbReference type="SMART" id="SM00671">
    <property type="entry name" value="SEL1"/>
    <property type="match status" value="1"/>
</dbReference>